<dbReference type="Proteomes" id="UP000016646">
    <property type="component" value="Unassembled WGS sequence"/>
</dbReference>
<protein>
    <recommendedName>
        <fullName evidence="4 5">Pyrroline-5-carboxylate reductase</fullName>
        <shortName evidence="4">P5C reductase</shortName>
        <shortName evidence="4">P5CR</shortName>
        <ecNumber evidence="4 5">1.5.1.2</ecNumber>
    </recommendedName>
    <alternativeName>
        <fullName evidence="4">PCA reductase</fullName>
    </alternativeName>
</protein>
<dbReference type="AlphaFoldDB" id="U1GRG9"/>
<dbReference type="OrthoDB" id="9805754at2"/>
<organism evidence="9 11">
    <name type="scientific">Treponema socranskii subsp. socranskii VPI DR56BR1116 = ATCC 35536</name>
    <dbReference type="NCBI Taxonomy" id="1125725"/>
    <lineage>
        <taxon>Bacteria</taxon>
        <taxon>Pseudomonadati</taxon>
        <taxon>Spirochaetota</taxon>
        <taxon>Spirochaetia</taxon>
        <taxon>Spirochaetales</taxon>
        <taxon>Treponemataceae</taxon>
        <taxon>Treponema</taxon>
    </lineage>
</organism>
<dbReference type="Gene3D" id="1.10.3730.10">
    <property type="entry name" value="ProC C-terminal domain-like"/>
    <property type="match status" value="1"/>
</dbReference>
<dbReference type="GO" id="GO:0005737">
    <property type="term" value="C:cytoplasm"/>
    <property type="evidence" value="ECO:0007669"/>
    <property type="project" value="UniProtKB-SubCell"/>
</dbReference>
<evidence type="ECO:0000256" key="3">
    <source>
        <dbReference type="ARBA" id="ARBA00023002"/>
    </source>
</evidence>
<feature type="binding site" evidence="6">
    <location>
        <begin position="15"/>
        <end position="20"/>
    </location>
    <ligand>
        <name>NADP(+)</name>
        <dbReference type="ChEBI" id="CHEBI:58349"/>
    </ligand>
</feature>
<sequence>MADAFDMKKITVSVIGCGAMGGAVIRALCKRIDPQSVKVSAKRFEHAEAIAAETKCVAVPTNTEAARKSDYVFIAVKPAYVLSVLEEISNSLKDDATVVSMAAGIPLEALSKASGKPVVRIMPNMPVSVGEGMTALAASSDVSEERVAAICTLLEASGKVERVDEKLMDCVTAVSGSGPAYAFVFIEALADAAVRCGMPRDAAYVYAAQTVKGAAAAVLAGGKNPAALKDAVCSPCGTTIEGVAALEKGGFRSAVFDAVKAACEKSAAMSKR</sequence>
<feature type="domain" description="Pyrroline-5-carboxylate reductase dimerisation" evidence="8">
    <location>
        <begin position="165"/>
        <end position="269"/>
    </location>
</feature>
<dbReference type="Pfam" id="PF03807">
    <property type="entry name" value="F420_oxidored"/>
    <property type="match status" value="1"/>
</dbReference>
<dbReference type="UniPathway" id="UPA00098">
    <property type="reaction ID" value="UER00361"/>
</dbReference>
<dbReference type="PIRSF" id="PIRSF000193">
    <property type="entry name" value="Pyrrol-5-carb_rd"/>
    <property type="match status" value="1"/>
</dbReference>
<name>U1GRG9_TRESO</name>
<reference evidence="11 12" key="1">
    <citation type="submission" date="2013-08" db="EMBL/GenBank/DDBJ databases">
        <authorList>
            <person name="Durkin A.S."/>
            <person name="Haft D.R."/>
            <person name="McCorrison J."/>
            <person name="Torralba M."/>
            <person name="Gillis M."/>
            <person name="Haft D.H."/>
            <person name="Methe B."/>
            <person name="Sutton G."/>
            <person name="Nelson K.E."/>
        </authorList>
    </citation>
    <scope>NUCLEOTIDE SEQUENCE [LARGE SCALE GENOMIC DNA]</scope>
    <source>
        <strain evidence="10 12">ATCC 35536</strain>
        <strain evidence="9 11">VPI DR56BR1116</strain>
    </source>
</reference>
<evidence type="ECO:0000259" key="8">
    <source>
        <dbReference type="Pfam" id="PF14748"/>
    </source>
</evidence>
<dbReference type="Pfam" id="PF14748">
    <property type="entry name" value="P5CR_dimer"/>
    <property type="match status" value="1"/>
</dbReference>
<feature type="binding site" evidence="6">
    <location>
        <position position="62"/>
    </location>
    <ligand>
        <name>NADPH</name>
        <dbReference type="ChEBI" id="CHEBI:57783"/>
    </ligand>
</feature>
<dbReference type="eggNOG" id="COG0345">
    <property type="taxonomic scope" value="Bacteria"/>
</dbReference>
<dbReference type="InterPro" id="IPR008927">
    <property type="entry name" value="6-PGluconate_DH-like_C_sf"/>
</dbReference>
<keyword evidence="4" id="KW-0963">Cytoplasm</keyword>
<dbReference type="PATRIC" id="fig|1125725.3.peg.1434"/>
<dbReference type="Gene3D" id="3.40.50.720">
    <property type="entry name" value="NAD(P)-binding Rossmann-like Domain"/>
    <property type="match status" value="1"/>
</dbReference>
<proteinExistence type="inferred from homology"/>
<dbReference type="HAMAP" id="MF_01925">
    <property type="entry name" value="P5C_reductase"/>
    <property type="match status" value="1"/>
</dbReference>
<dbReference type="InterPro" id="IPR028939">
    <property type="entry name" value="P5C_Rdtase_cat_N"/>
</dbReference>
<feature type="binding site" evidence="6">
    <location>
        <begin position="75"/>
        <end position="78"/>
    </location>
    <ligand>
        <name>NADP(+)</name>
        <dbReference type="ChEBI" id="CHEBI:58349"/>
    </ligand>
</feature>
<gene>
    <name evidence="4 9" type="primary">proC</name>
    <name evidence="10" type="ORF">HMPREF0860_2527</name>
    <name evidence="9" type="ORF">HMPREF1325_1003</name>
</gene>
<feature type="domain" description="Pyrroline-5-carboxylate reductase catalytic N-terminal" evidence="7">
    <location>
        <begin position="12"/>
        <end position="104"/>
    </location>
</feature>
<comment type="catalytic activity">
    <reaction evidence="4">
        <text>L-proline + NAD(+) = (S)-1-pyrroline-5-carboxylate + NADH + 2 H(+)</text>
        <dbReference type="Rhea" id="RHEA:14105"/>
        <dbReference type="ChEBI" id="CHEBI:15378"/>
        <dbReference type="ChEBI" id="CHEBI:17388"/>
        <dbReference type="ChEBI" id="CHEBI:57540"/>
        <dbReference type="ChEBI" id="CHEBI:57945"/>
        <dbReference type="ChEBI" id="CHEBI:60039"/>
        <dbReference type="EC" id="1.5.1.2"/>
    </reaction>
</comment>
<comment type="catalytic activity">
    <reaction evidence="4">
        <text>L-proline + NADP(+) = (S)-1-pyrroline-5-carboxylate + NADPH + 2 H(+)</text>
        <dbReference type="Rhea" id="RHEA:14109"/>
        <dbReference type="ChEBI" id="CHEBI:15378"/>
        <dbReference type="ChEBI" id="CHEBI:17388"/>
        <dbReference type="ChEBI" id="CHEBI:57783"/>
        <dbReference type="ChEBI" id="CHEBI:58349"/>
        <dbReference type="ChEBI" id="CHEBI:60039"/>
        <dbReference type="EC" id="1.5.1.2"/>
    </reaction>
</comment>
<dbReference type="GO" id="GO:0004735">
    <property type="term" value="F:pyrroline-5-carboxylate reductase activity"/>
    <property type="evidence" value="ECO:0007669"/>
    <property type="project" value="UniProtKB-UniRule"/>
</dbReference>
<evidence type="ECO:0000256" key="1">
    <source>
        <dbReference type="ARBA" id="ARBA00005525"/>
    </source>
</evidence>
<dbReference type="Proteomes" id="UP000016412">
    <property type="component" value="Unassembled WGS sequence"/>
</dbReference>
<comment type="similarity">
    <text evidence="1 4">Belongs to the pyrroline-5-carboxylate reductase family.</text>
</comment>
<evidence type="ECO:0000313" key="12">
    <source>
        <dbReference type="Proteomes" id="UP000016646"/>
    </source>
</evidence>
<comment type="caution">
    <text evidence="9">The sequence shown here is derived from an EMBL/GenBank/DDBJ whole genome shotgun (WGS) entry which is preliminary data.</text>
</comment>
<evidence type="ECO:0000313" key="11">
    <source>
        <dbReference type="Proteomes" id="UP000016412"/>
    </source>
</evidence>
<dbReference type="FunFam" id="1.10.3730.10:FF:000001">
    <property type="entry name" value="Pyrroline-5-carboxylate reductase"/>
    <property type="match status" value="1"/>
</dbReference>
<comment type="subcellular location">
    <subcellularLocation>
        <location evidence="4">Cytoplasm</location>
    </subcellularLocation>
</comment>
<evidence type="ECO:0000256" key="6">
    <source>
        <dbReference type="PIRSR" id="PIRSR000193-1"/>
    </source>
</evidence>
<evidence type="ECO:0000256" key="4">
    <source>
        <dbReference type="HAMAP-Rule" id="MF_01925"/>
    </source>
</evidence>
<dbReference type="RefSeq" id="WP_021330446.1">
    <property type="nucleotide sequence ID" value="NZ_AUZJ01000039.1"/>
</dbReference>
<dbReference type="STRING" id="1125725.HMPREF1325_1003"/>
<dbReference type="EMBL" id="AUZJ01000039">
    <property type="protein sequence ID" value="ERF60575.1"/>
    <property type="molecule type" value="Genomic_DNA"/>
</dbReference>
<keyword evidence="2 4" id="KW-0521">NADP</keyword>
<evidence type="ECO:0000256" key="2">
    <source>
        <dbReference type="ARBA" id="ARBA00022857"/>
    </source>
</evidence>
<dbReference type="SUPFAM" id="SSF51735">
    <property type="entry name" value="NAD(P)-binding Rossmann-fold domains"/>
    <property type="match status" value="1"/>
</dbReference>
<comment type="pathway">
    <text evidence="4">Amino-acid biosynthesis; L-proline biosynthesis; L-proline from L-glutamate 5-semialdehyde: step 1/1.</text>
</comment>
<comment type="function">
    <text evidence="4">Catalyzes the reduction of 1-pyrroline-5-carboxylate (PCA) to L-proline.</text>
</comment>
<accession>U1GRG9</accession>
<keyword evidence="4" id="KW-0641">Proline biosynthesis</keyword>
<dbReference type="EMBL" id="AVQI01000018">
    <property type="protein sequence ID" value="ERK04614.1"/>
    <property type="molecule type" value="Genomic_DNA"/>
</dbReference>
<dbReference type="InterPro" id="IPR000304">
    <property type="entry name" value="Pyrroline-COOH_reductase"/>
</dbReference>
<evidence type="ECO:0000259" key="7">
    <source>
        <dbReference type="Pfam" id="PF03807"/>
    </source>
</evidence>
<dbReference type="NCBIfam" id="TIGR00112">
    <property type="entry name" value="proC"/>
    <property type="match status" value="1"/>
</dbReference>
<evidence type="ECO:0000313" key="10">
    <source>
        <dbReference type="EMBL" id="ERK04614.1"/>
    </source>
</evidence>
<dbReference type="SUPFAM" id="SSF48179">
    <property type="entry name" value="6-phosphogluconate dehydrogenase C-terminal domain-like"/>
    <property type="match status" value="1"/>
</dbReference>
<dbReference type="PANTHER" id="PTHR11645:SF0">
    <property type="entry name" value="PYRROLINE-5-CARBOXYLATE REDUCTASE 3"/>
    <property type="match status" value="1"/>
</dbReference>
<dbReference type="EC" id="1.5.1.2" evidence="4 5"/>
<keyword evidence="4" id="KW-0028">Amino-acid biosynthesis</keyword>
<evidence type="ECO:0000256" key="5">
    <source>
        <dbReference type="NCBIfam" id="TIGR00112"/>
    </source>
</evidence>
<dbReference type="GO" id="GO:0055129">
    <property type="term" value="P:L-proline biosynthetic process"/>
    <property type="evidence" value="ECO:0007669"/>
    <property type="project" value="UniProtKB-UniRule"/>
</dbReference>
<dbReference type="InterPro" id="IPR029036">
    <property type="entry name" value="P5CR_dimer"/>
</dbReference>
<keyword evidence="12" id="KW-1185">Reference proteome</keyword>
<evidence type="ECO:0000313" key="9">
    <source>
        <dbReference type="EMBL" id="ERF60575.1"/>
    </source>
</evidence>
<dbReference type="PANTHER" id="PTHR11645">
    <property type="entry name" value="PYRROLINE-5-CARBOXYLATE REDUCTASE"/>
    <property type="match status" value="1"/>
</dbReference>
<keyword evidence="3 4" id="KW-0560">Oxidoreductase</keyword>
<dbReference type="InterPro" id="IPR036291">
    <property type="entry name" value="NAD(P)-bd_dom_sf"/>
</dbReference>